<sequence length="118" mass="12866">MSGDDIDYDELSSNLGNYVVIDVRNKEELEKMGKIPGSVNIPISELDEAMDMNDDDFQEKYGSPKPTSDQTLVTQCQMGGRARRAADALAGKGYQARAYPGSFKDWTAKGGQVDAVNP</sequence>
<protein>
    <recommendedName>
        <fullName evidence="1">Rhodanese domain-containing protein</fullName>
    </recommendedName>
</protein>
<dbReference type="PANTHER" id="PTHR44086:SF10">
    <property type="entry name" value="THIOSULFATE SULFURTRANSFERASE_RHODANESE-LIKE DOMAIN-CONTAINING PROTEIN 3"/>
    <property type="match status" value="1"/>
</dbReference>
<evidence type="ECO:0000259" key="1">
    <source>
        <dbReference type="PROSITE" id="PS50206"/>
    </source>
</evidence>
<dbReference type="PANTHER" id="PTHR44086">
    <property type="entry name" value="THIOSULFATE SULFURTRANSFERASE RDL2, MITOCHONDRIAL-RELATED"/>
    <property type="match status" value="1"/>
</dbReference>
<organism evidence="2 3">
    <name type="scientific">Cherax quadricarinatus</name>
    <name type="common">Australian red claw crayfish</name>
    <dbReference type="NCBI Taxonomy" id="27406"/>
    <lineage>
        <taxon>Eukaryota</taxon>
        <taxon>Metazoa</taxon>
        <taxon>Ecdysozoa</taxon>
        <taxon>Arthropoda</taxon>
        <taxon>Crustacea</taxon>
        <taxon>Multicrustacea</taxon>
        <taxon>Malacostraca</taxon>
        <taxon>Eumalacostraca</taxon>
        <taxon>Eucarida</taxon>
        <taxon>Decapoda</taxon>
        <taxon>Pleocyemata</taxon>
        <taxon>Astacidea</taxon>
        <taxon>Parastacoidea</taxon>
        <taxon>Parastacidae</taxon>
        <taxon>Cherax</taxon>
    </lineage>
</organism>
<dbReference type="AlphaFoldDB" id="A0AAW0Y2I4"/>
<dbReference type="SUPFAM" id="SSF52821">
    <property type="entry name" value="Rhodanese/Cell cycle control phosphatase"/>
    <property type="match status" value="1"/>
</dbReference>
<evidence type="ECO:0000313" key="3">
    <source>
        <dbReference type="Proteomes" id="UP001445076"/>
    </source>
</evidence>
<keyword evidence="3" id="KW-1185">Reference proteome</keyword>
<dbReference type="Gene3D" id="3.40.250.10">
    <property type="entry name" value="Rhodanese-like domain"/>
    <property type="match status" value="1"/>
</dbReference>
<dbReference type="PROSITE" id="PS50206">
    <property type="entry name" value="RHODANESE_3"/>
    <property type="match status" value="1"/>
</dbReference>
<name>A0AAW0Y2I4_CHEQU</name>
<dbReference type="InterPro" id="IPR001763">
    <property type="entry name" value="Rhodanese-like_dom"/>
</dbReference>
<comment type="caution">
    <text evidence="2">The sequence shown here is derived from an EMBL/GenBank/DDBJ whole genome shotgun (WGS) entry which is preliminary data.</text>
</comment>
<reference evidence="2 3" key="1">
    <citation type="journal article" date="2024" name="BMC Genomics">
        <title>Genome assembly of redclaw crayfish (Cherax quadricarinatus) provides insights into its immune adaptation and hypoxia tolerance.</title>
        <authorList>
            <person name="Liu Z."/>
            <person name="Zheng J."/>
            <person name="Li H."/>
            <person name="Fang K."/>
            <person name="Wang S."/>
            <person name="He J."/>
            <person name="Zhou D."/>
            <person name="Weng S."/>
            <person name="Chi M."/>
            <person name="Gu Z."/>
            <person name="He J."/>
            <person name="Li F."/>
            <person name="Wang M."/>
        </authorList>
    </citation>
    <scope>NUCLEOTIDE SEQUENCE [LARGE SCALE GENOMIC DNA]</scope>
    <source>
        <strain evidence="2">ZL_2023a</strain>
    </source>
</reference>
<gene>
    <name evidence="2" type="ORF">OTU49_017343</name>
</gene>
<evidence type="ECO:0000313" key="2">
    <source>
        <dbReference type="EMBL" id="KAK8746283.1"/>
    </source>
</evidence>
<feature type="domain" description="Rhodanese" evidence="1">
    <location>
        <begin position="14"/>
        <end position="115"/>
    </location>
</feature>
<proteinExistence type="predicted"/>
<dbReference type="Proteomes" id="UP001445076">
    <property type="component" value="Unassembled WGS sequence"/>
</dbReference>
<accession>A0AAW0Y2I4</accession>
<dbReference type="SMART" id="SM00450">
    <property type="entry name" value="RHOD"/>
    <property type="match status" value="1"/>
</dbReference>
<dbReference type="Pfam" id="PF00581">
    <property type="entry name" value="Rhodanese"/>
    <property type="match status" value="1"/>
</dbReference>
<dbReference type="EMBL" id="JARKIK010000018">
    <property type="protein sequence ID" value="KAK8746283.1"/>
    <property type="molecule type" value="Genomic_DNA"/>
</dbReference>
<dbReference type="InterPro" id="IPR036873">
    <property type="entry name" value="Rhodanese-like_dom_sf"/>
</dbReference>